<reference evidence="2" key="1">
    <citation type="journal article" date="2014" name="Int. J. Syst. Evol. Microbiol.">
        <title>Complete genome sequence of Corynebacterium casei LMG S-19264T (=DSM 44701T), isolated from a smear-ripened cheese.</title>
        <authorList>
            <consortium name="US DOE Joint Genome Institute (JGI-PGF)"/>
            <person name="Walter F."/>
            <person name="Albersmeier A."/>
            <person name="Kalinowski J."/>
            <person name="Ruckert C."/>
        </authorList>
    </citation>
    <scope>NUCLEOTIDE SEQUENCE</scope>
    <source>
        <strain evidence="2">VKM Ac-1069</strain>
    </source>
</reference>
<sequence>MYERDRTRPDTLTSMSEQQWFFCLKHHTVEGPEGCRAADRLGPYPDKETAARALEIARERTEQADREDEEWRERGSTR</sequence>
<evidence type="ECO:0000313" key="3">
    <source>
        <dbReference type="Proteomes" id="UP001143463"/>
    </source>
</evidence>
<reference evidence="2" key="2">
    <citation type="submission" date="2023-01" db="EMBL/GenBank/DDBJ databases">
        <authorList>
            <person name="Sun Q."/>
            <person name="Evtushenko L."/>
        </authorList>
    </citation>
    <scope>NUCLEOTIDE SEQUENCE</scope>
    <source>
        <strain evidence="2">VKM Ac-1069</strain>
    </source>
</reference>
<keyword evidence="3" id="KW-1185">Reference proteome</keyword>
<organism evidence="2 3">
    <name type="scientific">Pseudonocardia halophobica</name>
    <dbReference type="NCBI Taxonomy" id="29401"/>
    <lineage>
        <taxon>Bacteria</taxon>
        <taxon>Bacillati</taxon>
        <taxon>Actinomycetota</taxon>
        <taxon>Actinomycetes</taxon>
        <taxon>Pseudonocardiales</taxon>
        <taxon>Pseudonocardiaceae</taxon>
        <taxon>Pseudonocardia</taxon>
    </lineage>
</organism>
<evidence type="ECO:0008006" key="4">
    <source>
        <dbReference type="Google" id="ProtNLM"/>
    </source>
</evidence>
<feature type="region of interest" description="Disordered" evidence="1">
    <location>
        <begin position="57"/>
        <end position="78"/>
    </location>
</feature>
<dbReference type="Proteomes" id="UP001143463">
    <property type="component" value="Unassembled WGS sequence"/>
</dbReference>
<dbReference type="EMBL" id="BSFQ01000054">
    <property type="protein sequence ID" value="GLL15751.1"/>
    <property type="molecule type" value="Genomic_DNA"/>
</dbReference>
<name>A0A9W6P0X1_9PSEU</name>
<accession>A0A9W6P0X1</accession>
<proteinExistence type="predicted"/>
<evidence type="ECO:0000313" key="2">
    <source>
        <dbReference type="EMBL" id="GLL15751.1"/>
    </source>
</evidence>
<comment type="caution">
    <text evidence="2">The sequence shown here is derived from an EMBL/GenBank/DDBJ whole genome shotgun (WGS) entry which is preliminary data.</text>
</comment>
<dbReference type="AlphaFoldDB" id="A0A9W6P0X1"/>
<protein>
    <recommendedName>
        <fullName evidence="4">SPOR domain-containing protein</fullName>
    </recommendedName>
</protein>
<evidence type="ECO:0000256" key="1">
    <source>
        <dbReference type="SAM" id="MobiDB-lite"/>
    </source>
</evidence>
<gene>
    <name evidence="2" type="ORF">GCM10017577_69050</name>
</gene>